<dbReference type="Proteomes" id="UP000231098">
    <property type="component" value="Unassembled WGS sequence"/>
</dbReference>
<dbReference type="InterPro" id="IPR010982">
    <property type="entry name" value="Lambda_DNA-bd_dom_sf"/>
</dbReference>
<dbReference type="Gene3D" id="1.10.260.40">
    <property type="entry name" value="lambda repressor-like DNA-binding domains"/>
    <property type="match status" value="1"/>
</dbReference>
<dbReference type="InterPro" id="IPR001387">
    <property type="entry name" value="Cro/C1-type_HTH"/>
</dbReference>
<evidence type="ECO:0000313" key="2">
    <source>
        <dbReference type="EMBL" id="PIS21349.1"/>
    </source>
</evidence>
<dbReference type="CDD" id="cd00093">
    <property type="entry name" value="HTH_XRE"/>
    <property type="match status" value="1"/>
</dbReference>
<reference evidence="3" key="1">
    <citation type="submission" date="2017-09" db="EMBL/GenBank/DDBJ databases">
        <title>Depth-based differentiation of microbial function through sediment-hosted aquifers and enrichment of novel symbionts in the deep terrestrial subsurface.</title>
        <authorList>
            <person name="Probst A.J."/>
            <person name="Ladd B."/>
            <person name="Jarett J.K."/>
            <person name="Geller-Mcgrath D.E."/>
            <person name="Sieber C.M.K."/>
            <person name="Emerson J.B."/>
            <person name="Anantharaman K."/>
            <person name="Thomas B.C."/>
            <person name="Malmstrom R."/>
            <person name="Stieglmeier M."/>
            <person name="Klingl A."/>
            <person name="Woyke T."/>
            <person name="Ryan C.M."/>
            <person name="Banfield J.F."/>
        </authorList>
    </citation>
    <scope>NUCLEOTIDE SEQUENCE [LARGE SCALE GENOMIC DNA]</scope>
</reference>
<sequence>MKNKKDLIPFEKIERKWMKDPNFVREYQKLQPEFDLAMQIIDARTKNEMTQEDLAKKAGTGQAVISRLEGMNARPSLSLLTRIAAALDTDITITIRGA</sequence>
<dbReference type="AlphaFoldDB" id="A0A2H0XAZ6"/>
<name>A0A2H0XAZ6_UNCKA</name>
<dbReference type="SMART" id="SM00530">
    <property type="entry name" value="HTH_XRE"/>
    <property type="match status" value="1"/>
</dbReference>
<dbReference type="GO" id="GO:0003677">
    <property type="term" value="F:DNA binding"/>
    <property type="evidence" value="ECO:0007669"/>
    <property type="project" value="InterPro"/>
</dbReference>
<gene>
    <name evidence="2" type="ORF">COT51_03225</name>
</gene>
<organism evidence="2 3">
    <name type="scientific">candidate division WWE3 bacterium CG08_land_8_20_14_0_20_41_15</name>
    <dbReference type="NCBI Taxonomy" id="1975086"/>
    <lineage>
        <taxon>Bacteria</taxon>
        <taxon>Katanobacteria</taxon>
    </lineage>
</organism>
<dbReference type="Pfam" id="PF01381">
    <property type="entry name" value="HTH_3"/>
    <property type="match status" value="1"/>
</dbReference>
<evidence type="ECO:0000313" key="3">
    <source>
        <dbReference type="Proteomes" id="UP000231098"/>
    </source>
</evidence>
<dbReference type="SUPFAM" id="SSF47413">
    <property type="entry name" value="lambda repressor-like DNA-binding domains"/>
    <property type="match status" value="1"/>
</dbReference>
<proteinExistence type="predicted"/>
<evidence type="ECO:0000259" key="1">
    <source>
        <dbReference type="PROSITE" id="PS50943"/>
    </source>
</evidence>
<accession>A0A2H0XAZ6</accession>
<comment type="caution">
    <text evidence="2">The sequence shown here is derived from an EMBL/GenBank/DDBJ whole genome shotgun (WGS) entry which is preliminary data.</text>
</comment>
<dbReference type="PROSITE" id="PS50943">
    <property type="entry name" value="HTH_CROC1"/>
    <property type="match status" value="1"/>
</dbReference>
<feature type="domain" description="HTH cro/C1-type" evidence="1">
    <location>
        <begin position="40"/>
        <end position="94"/>
    </location>
</feature>
<dbReference type="EMBL" id="PEYV01000054">
    <property type="protein sequence ID" value="PIS21349.1"/>
    <property type="molecule type" value="Genomic_DNA"/>
</dbReference>
<protein>
    <submittedName>
        <fullName evidence="2">Transcriptional regulator</fullName>
    </submittedName>
</protein>